<protein>
    <submittedName>
        <fullName evidence="2">Uncharacterized protein</fullName>
    </submittedName>
</protein>
<evidence type="ECO:0000313" key="3">
    <source>
        <dbReference type="Proteomes" id="UP001396898"/>
    </source>
</evidence>
<dbReference type="Proteomes" id="UP001396898">
    <property type="component" value="Unassembled WGS sequence"/>
</dbReference>
<accession>A0ABR1T257</accession>
<sequence>MAYLIRIPRKVRAAAARSKIPSMARSALAFHPPSASSSSPTRTANDPRRPVITRKSGATSLRWLLRNQNRDLAPLPHVYDAPGV</sequence>
<feature type="region of interest" description="Disordered" evidence="1">
    <location>
        <begin position="27"/>
        <end position="55"/>
    </location>
</feature>
<comment type="caution">
    <text evidence="2">The sequence shown here is derived from an EMBL/GenBank/DDBJ whole genome shotgun (WGS) entry which is preliminary data.</text>
</comment>
<dbReference type="EMBL" id="JAQQWI010000001">
    <property type="protein sequence ID" value="KAK8040666.1"/>
    <property type="molecule type" value="Genomic_DNA"/>
</dbReference>
<organism evidence="2 3">
    <name type="scientific">Apiospora marii</name>
    <dbReference type="NCBI Taxonomy" id="335849"/>
    <lineage>
        <taxon>Eukaryota</taxon>
        <taxon>Fungi</taxon>
        <taxon>Dikarya</taxon>
        <taxon>Ascomycota</taxon>
        <taxon>Pezizomycotina</taxon>
        <taxon>Sordariomycetes</taxon>
        <taxon>Xylariomycetidae</taxon>
        <taxon>Amphisphaeriales</taxon>
        <taxon>Apiosporaceae</taxon>
        <taxon>Apiospora</taxon>
    </lineage>
</organism>
<gene>
    <name evidence="2" type="ORF">PG991_000454</name>
</gene>
<name>A0ABR1T257_9PEZI</name>
<feature type="compositionally biased region" description="Low complexity" evidence="1">
    <location>
        <begin position="27"/>
        <end position="40"/>
    </location>
</feature>
<evidence type="ECO:0000256" key="1">
    <source>
        <dbReference type="SAM" id="MobiDB-lite"/>
    </source>
</evidence>
<proteinExistence type="predicted"/>
<evidence type="ECO:0000313" key="2">
    <source>
        <dbReference type="EMBL" id="KAK8040666.1"/>
    </source>
</evidence>
<reference evidence="2 3" key="1">
    <citation type="submission" date="2023-01" db="EMBL/GenBank/DDBJ databases">
        <title>Analysis of 21 Apiospora genomes using comparative genomics revels a genus with tremendous synthesis potential of carbohydrate active enzymes and secondary metabolites.</title>
        <authorList>
            <person name="Sorensen T."/>
        </authorList>
    </citation>
    <scope>NUCLEOTIDE SEQUENCE [LARGE SCALE GENOMIC DNA]</scope>
    <source>
        <strain evidence="2 3">CBS 20057</strain>
    </source>
</reference>
<keyword evidence="3" id="KW-1185">Reference proteome</keyword>